<dbReference type="SUPFAM" id="SSF82199">
    <property type="entry name" value="SET domain"/>
    <property type="match status" value="1"/>
</dbReference>
<feature type="compositionally biased region" description="Low complexity" evidence="1">
    <location>
        <begin position="239"/>
        <end position="252"/>
    </location>
</feature>
<evidence type="ECO:0000313" key="3">
    <source>
        <dbReference type="Proteomes" id="UP001430356"/>
    </source>
</evidence>
<protein>
    <recommendedName>
        <fullName evidence="4">SET domain-containing protein</fullName>
    </recommendedName>
</protein>
<sequence>MILVFYISDSLGRRHRFSVVCGPSTTAVGAINQLRTRLSIPTEVEVEVHLSHNVLIRHVTSPLTSLRKQRRGTAQVLRMALWAVLRGPDSAVNEIDYSAADVLEDGGEEEEEEDEDEEWDGASRGSSYTPSHHCNGAAGSSASGGHSTRIVFAGPPVKGSAVPVQAKAPAAAVPPRPHHTPSSARFATPESVENRRTSSPPPSDSRRRTPTSTPTPPPVRTTTSPAPPPSLVIKRRSAADATAAATPQPLTARGPPRRPPVELSRHTDEAPQTARAVSRPPAAIASAALPHAVAVGSAQAHRNAGYAHRDATLGHIMLREYPKVVPRDSKDIVLSVKDDVRLAENSFNPDFTATSDVDGVADSAYAQWLSIGLTHGQELRASDSAAAPLLALYGEMSSLRHSCSPNSVVQYDLFTAPYAGSCRCAQFDGIRNGEPITHLYKHVDSLAFLLLSRERRRNMLRRRYFFECGCARCTETLENTISAADVQAPGAPASSSSAAAAADARVTSAEADAGTGSETIYKKRRAGRPSTAKVATRTRAQLEAEATLTGAFFTNSSVDRDAAKQRALAQEMQTDFESLQVMDDTGTEINLTLAGNVPPIQRTKQCNRLLGFLRKYGSSESVLRLHEHHWRLNLVRAAYVQETVRLCAVKGATPEARQREPNSKTLFTPTKTVYDVCLKQLAAESLFIPAGHPHSLTTYESYLYLVAILPPALAQTAQRSAQSVSNIRWTQLQQTKEAWGVLKRAALPPQIQRIVELKEQTQSPSPTSTPPPAPAGAAAASTTRALVEQEVQPKKTSVKVPPSSRKVSTRSTS</sequence>
<feature type="compositionally biased region" description="Pro residues" evidence="1">
    <location>
        <begin position="213"/>
        <end position="230"/>
    </location>
</feature>
<comment type="caution">
    <text evidence="2">The sequence shown here is derived from an EMBL/GenBank/DDBJ whole genome shotgun (WGS) entry which is preliminary data.</text>
</comment>
<dbReference type="Proteomes" id="UP001430356">
    <property type="component" value="Unassembled WGS sequence"/>
</dbReference>
<evidence type="ECO:0000256" key="1">
    <source>
        <dbReference type="SAM" id="MobiDB-lite"/>
    </source>
</evidence>
<feature type="region of interest" description="Disordered" evidence="1">
    <location>
        <begin position="104"/>
        <end position="279"/>
    </location>
</feature>
<feature type="region of interest" description="Disordered" evidence="1">
    <location>
        <begin position="759"/>
        <end position="813"/>
    </location>
</feature>
<dbReference type="Gene3D" id="2.170.270.10">
    <property type="entry name" value="SET domain"/>
    <property type="match status" value="1"/>
</dbReference>
<feature type="compositionally biased region" description="Acidic residues" evidence="1">
    <location>
        <begin position="104"/>
        <end position="120"/>
    </location>
</feature>
<dbReference type="PANTHER" id="PTHR12197">
    <property type="entry name" value="HISTONE-LYSINE N-METHYLTRANSFERASE SMYD"/>
    <property type="match status" value="1"/>
</dbReference>
<feature type="compositionally biased region" description="Basic and acidic residues" evidence="1">
    <location>
        <begin position="259"/>
        <end position="269"/>
    </location>
</feature>
<dbReference type="EMBL" id="JAECZO010000060">
    <property type="protein sequence ID" value="KAK7195699.1"/>
    <property type="molecule type" value="Genomic_DNA"/>
</dbReference>
<keyword evidence="3" id="KW-1185">Reference proteome</keyword>
<proteinExistence type="predicted"/>
<organism evidence="2 3">
    <name type="scientific">Novymonas esmeraldas</name>
    <dbReference type="NCBI Taxonomy" id="1808958"/>
    <lineage>
        <taxon>Eukaryota</taxon>
        <taxon>Discoba</taxon>
        <taxon>Euglenozoa</taxon>
        <taxon>Kinetoplastea</taxon>
        <taxon>Metakinetoplastina</taxon>
        <taxon>Trypanosomatida</taxon>
        <taxon>Trypanosomatidae</taxon>
        <taxon>Novymonas</taxon>
    </lineage>
</organism>
<dbReference type="AlphaFoldDB" id="A0AAW0EPQ9"/>
<evidence type="ECO:0008006" key="4">
    <source>
        <dbReference type="Google" id="ProtNLM"/>
    </source>
</evidence>
<evidence type="ECO:0000313" key="2">
    <source>
        <dbReference type="EMBL" id="KAK7195699.1"/>
    </source>
</evidence>
<accession>A0AAW0EPQ9</accession>
<feature type="compositionally biased region" description="Low complexity" evidence="1">
    <location>
        <begin position="136"/>
        <end position="145"/>
    </location>
</feature>
<gene>
    <name evidence="2" type="ORF">NESM_000500200</name>
</gene>
<dbReference type="InterPro" id="IPR046341">
    <property type="entry name" value="SET_dom_sf"/>
</dbReference>
<dbReference type="InterPro" id="IPR050869">
    <property type="entry name" value="H3K4_H4K5_MeTrfase"/>
</dbReference>
<feature type="compositionally biased region" description="Low complexity" evidence="1">
    <location>
        <begin position="794"/>
        <end position="806"/>
    </location>
</feature>
<name>A0AAW0EPQ9_9TRYP</name>
<feature type="compositionally biased region" description="Low complexity" evidence="1">
    <location>
        <begin position="161"/>
        <end position="173"/>
    </location>
</feature>
<reference evidence="2 3" key="1">
    <citation type="journal article" date="2021" name="MBio">
        <title>A New Model Trypanosomatid, Novymonas esmeraldas: Genomic Perception of Its 'Candidatus Pandoraea novymonadis' Endosymbiont.</title>
        <authorList>
            <person name="Zakharova A."/>
            <person name="Saura A."/>
            <person name="Butenko A."/>
            <person name="Podesvova L."/>
            <person name="Warmusova S."/>
            <person name="Kostygov A.Y."/>
            <person name="Nenarokova A."/>
            <person name="Lukes J."/>
            <person name="Opperdoes F.R."/>
            <person name="Yurchenko V."/>
        </authorList>
    </citation>
    <scope>NUCLEOTIDE SEQUENCE [LARGE SCALE GENOMIC DNA]</scope>
    <source>
        <strain evidence="2 3">E262AT.01</strain>
    </source>
</reference>